<dbReference type="HOGENOM" id="CLU_030809_1_0_1"/>
<dbReference type="SUPFAM" id="SSF55729">
    <property type="entry name" value="Acyl-CoA N-acyltransferases (Nat)"/>
    <property type="match status" value="1"/>
</dbReference>
<dbReference type="InterPro" id="IPR016181">
    <property type="entry name" value="Acyl_CoA_acyltransferase"/>
</dbReference>
<accession>A0A0A1T1Y9</accession>
<dbReference type="Gene3D" id="3.40.630.30">
    <property type="match status" value="1"/>
</dbReference>
<protein>
    <recommendedName>
        <fullName evidence="3">FR47-like domain-containing protein</fullName>
    </recommendedName>
</protein>
<dbReference type="AlphaFoldDB" id="A0A0A1T1Y9"/>
<sequence>MPITTQTFKEVPPELITLLLRFLPESLTILRRLQFIKITTIQRPHGQIIFCSSDGPLSDTSANTINSFTVSYLDIAGGPDTQMWLFSTLQCRPSDSQETEQCKEQLDALVQQVNGINKAYGKPLHYGDSVVLGSLESHVRAVFQIEKLLTPRPSGNYDKWVLNLDDIPASDDALPEGMVWGTGSLDDCKLVASRTDIPRPPEFLVQLQNYFIKLEDGTPVAWAFLGSEATLISVHCEEPYRRRGLAKLISIKLLRDKVAVFGPGGLSSADVAASNTASRALCKGLGGYPTSVVSWVMLKVE</sequence>
<keyword evidence="2" id="KW-1185">Reference proteome</keyword>
<reference evidence="1 2" key="1">
    <citation type="journal article" date="2015" name="Genome Announc.">
        <title>Draft Genome Sequence and Gene Annotation of the Entomopathogenic Fungus Verticillium hemipterigenum.</title>
        <authorList>
            <person name="Horn F."/>
            <person name="Habel A."/>
            <person name="Scharf D.H."/>
            <person name="Dworschak J."/>
            <person name="Brakhage A.A."/>
            <person name="Guthke R."/>
            <person name="Hertweck C."/>
            <person name="Linde J."/>
        </authorList>
    </citation>
    <scope>NUCLEOTIDE SEQUENCE [LARGE SCALE GENOMIC DNA]</scope>
</reference>
<evidence type="ECO:0000313" key="2">
    <source>
        <dbReference type="Proteomes" id="UP000039046"/>
    </source>
</evidence>
<evidence type="ECO:0008006" key="3">
    <source>
        <dbReference type="Google" id="ProtNLM"/>
    </source>
</evidence>
<dbReference type="Proteomes" id="UP000039046">
    <property type="component" value="Unassembled WGS sequence"/>
</dbReference>
<dbReference type="OrthoDB" id="61870at2759"/>
<name>A0A0A1T1Y9_9HYPO</name>
<evidence type="ECO:0000313" key="1">
    <source>
        <dbReference type="EMBL" id="CEJ80110.1"/>
    </source>
</evidence>
<organism evidence="1 2">
    <name type="scientific">[Torrubiella] hemipterigena</name>
    <dbReference type="NCBI Taxonomy" id="1531966"/>
    <lineage>
        <taxon>Eukaryota</taxon>
        <taxon>Fungi</taxon>
        <taxon>Dikarya</taxon>
        <taxon>Ascomycota</taxon>
        <taxon>Pezizomycotina</taxon>
        <taxon>Sordariomycetes</taxon>
        <taxon>Hypocreomycetidae</taxon>
        <taxon>Hypocreales</taxon>
        <taxon>Clavicipitaceae</taxon>
        <taxon>Clavicipitaceae incertae sedis</taxon>
        <taxon>'Torrubiella' clade</taxon>
    </lineage>
</organism>
<gene>
    <name evidence="1" type="ORF">VHEMI00315</name>
</gene>
<proteinExistence type="predicted"/>
<dbReference type="EMBL" id="CDHN01000001">
    <property type="protein sequence ID" value="CEJ80110.1"/>
    <property type="molecule type" value="Genomic_DNA"/>
</dbReference>
<dbReference type="STRING" id="1531966.A0A0A1T1Y9"/>